<keyword evidence="3 6" id="KW-0812">Transmembrane</keyword>
<gene>
    <name evidence="8" type="ORF">VICG_00218</name>
</gene>
<evidence type="ECO:0000256" key="1">
    <source>
        <dbReference type="ARBA" id="ARBA00004141"/>
    </source>
</evidence>
<dbReference type="Pfam" id="PF01490">
    <property type="entry name" value="Aa_trans"/>
    <property type="match status" value="1"/>
</dbReference>
<dbReference type="GO" id="GO:0015179">
    <property type="term" value="F:L-amino acid transmembrane transporter activity"/>
    <property type="evidence" value="ECO:0007669"/>
    <property type="project" value="TreeGrafter"/>
</dbReference>
<keyword evidence="5 6" id="KW-0472">Membrane</keyword>
<dbReference type="EMBL" id="JH370130">
    <property type="protein sequence ID" value="ELA42903.1"/>
    <property type="molecule type" value="Genomic_DNA"/>
</dbReference>
<dbReference type="RefSeq" id="XP_007603671.1">
    <property type="nucleotide sequence ID" value="XM_007603609.1"/>
</dbReference>
<dbReference type="AlphaFoldDB" id="L2GPS9"/>
<feature type="transmembrane region" description="Helical" evidence="6">
    <location>
        <begin position="32"/>
        <end position="57"/>
    </location>
</feature>
<sequence length="394" mass="43728">MAALTEHLIICFGLMKSCIGAGIYSYPHTFNLYGVVWTTILTVLTCAASIFGTYVYIDRNKALQKEHSISTLGAAVVSKNFKYFVDIVVILKCLVVAAGYLNLAKNLIQKISPDADNGILTVDPSVSGFLFTGLGCLLLTPSILSSKLGKLKNLSYIGTLSIILIIALSKIESAGKPLNFEMFTSSPPSIIQNIGLFVFGFSCHQSIMTIHNESIIPETRLKFLIMLSFVCVSCLYLGFGFINYSAFSVINGSPANLEQIFLAWEEKHLVTKLATILFASSLVITVPFQIHPAKSYFIDMFNVSDGYKRLVGISMIVLCYFLTTQSWYNFYFVSNFVAKPLNSLLCFGFPVLFTIYGRFKKSCSDYMICIYLAIFTLACFASYFVSLYKLLTKV</sequence>
<evidence type="ECO:0000313" key="8">
    <source>
        <dbReference type="EMBL" id="ELA42903.1"/>
    </source>
</evidence>
<dbReference type="Proteomes" id="UP000011082">
    <property type="component" value="Unassembled WGS sequence"/>
</dbReference>
<dbReference type="InParanoid" id="L2GPS9"/>
<evidence type="ECO:0000256" key="5">
    <source>
        <dbReference type="ARBA" id="ARBA00023136"/>
    </source>
</evidence>
<feature type="transmembrane region" description="Helical" evidence="6">
    <location>
        <begin position="340"/>
        <end position="359"/>
    </location>
</feature>
<evidence type="ECO:0000256" key="4">
    <source>
        <dbReference type="ARBA" id="ARBA00022989"/>
    </source>
</evidence>
<dbReference type="STRING" id="993615.L2GPS9"/>
<dbReference type="PANTHER" id="PTHR22950">
    <property type="entry name" value="AMINO ACID TRANSPORTER"/>
    <property type="match status" value="1"/>
</dbReference>
<dbReference type="OrthoDB" id="438545at2759"/>
<feature type="transmembrane region" description="Helical" evidence="6">
    <location>
        <begin position="124"/>
        <end position="144"/>
    </location>
</feature>
<feature type="transmembrane region" description="Helical" evidence="6">
    <location>
        <begin position="270"/>
        <end position="290"/>
    </location>
</feature>
<feature type="transmembrane region" description="Helical" evidence="6">
    <location>
        <begin position="366"/>
        <end position="388"/>
    </location>
</feature>
<evidence type="ECO:0000313" key="9">
    <source>
        <dbReference type="Proteomes" id="UP000011082"/>
    </source>
</evidence>
<comment type="similarity">
    <text evidence="2">Belongs to the amino acid/polyamine transporter 2 family.</text>
</comment>
<organism evidence="8 9">
    <name type="scientific">Vittaforma corneae (strain ATCC 50505)</name>
    <name type="common">Microsporidian parasite</name>
    <name type="synonym">Nosema corneum</name>
    <dbReference type="NCBI Taxonomy" id="993615"/>
    <lineage>
        <taxon>Eukaryota</taxon>
        <taxon>Fungi</taxon>
        <taxon>Fungi incertae sedis</taxon>
        <taxon>Microsporidia</taxon>
        <taxon>Nosematidae</taxon>
        <taxon>Vittaforma</taxon>
    </lineage>
</organism>
<dbReference type="HOGENOM" id="CLU_009020_1_2_1"/>
<keyword evidence="4 6" id="KW-1133">Transmembrane helix</keyword>
<comment type="subcellular location">
    <subcellularLocation>
        <location evidence="1">Membrane</location>
        <topology evidence="1">Multi-pass membrane protein</topology>
    </subcellularLocation>
</comment>
<feature type="transmembrane region" description="Helical" evidence="6">
    <location>
        <begin position="153"/>
        <end position="171"/>
    </location>
</feature>
<feature type="domain" description="Amino acid transporter transmembrane" evidence="7">
    <location>
        <begin position="12"/>
        <end position="383"/>
    </location>
</feature>
<feature type="transmembrane region" description="Helical" evidence="6">
    <location>
        <begin position="83"/>
        <end position="104"/>
    </location>
</feature>
<evidence type="ECO:0000259" key="7">
    <source>
        <dbReference type="Pfam" id="PF01490"/>
    </source>
</evidence>
<evidence type="ECO:0000256" key="2">
    <source>
        <dbReference type="ARBA" id="ARBA00008066"/>
    </source>
</evidence>
<keyword evidence="9" id="KW-1185">Reference proteome</keyword>
<dbReference type="GO" id="GO:0016020">
    <property type="term" value="C:membrane"/>
    <property type="evidence" value="ECO:0007669"/>
    <property type="project" value="UniProtKB-SubCell"/>
</dbReference>
<dbReference type="InterPro" id="IPR013057">
    <property type="entry name" value="AA_transpt_TM"/>
</dbReference>
<dbReference type="GeneID" id="19880936"/>
<feature type="transmembrane region" description="Helical" evidence="6">
    <location>
        <begin position="7"/>
        <end position="26"/>
    </location>
</feature>
<name>L2GPS9_VITCO</name>
<evidence type="ECO:0000256" key="3">
    <source>
        <dbReference type="ARBA" id="ARBA00022692"/>
    </source>
</evidence>
<dbReference type="VEuPathDB" id="MicrosporidiaDB:VICG_00218"/>
<evidence type="ECO:0000256" key="6">
    <source>
        <dbReference type="SAM" id="Phobius"/>
    </source>
</evidence>
<proteinExistence type="inferred from homology"/>
<accession>L2GPS9</accession>
<protein>
    <recommendedName>
        <fullName evidence="7">Amino acid transporter transmembrane domain-containing protein</fullName>
    </recommendedName>
</protein>
<reference evidence="9" key="1">
    <citation type="submission" date="2011-05" db="EMBL/GenBank/DDBJ databases">
        <title>The genome sequence of Vittaforma corneae strain ATCC 50505.</title>
        <authorList>
            <consortium name="The Broad Institute Genome Sequencing Platform"/>
            <person name="Cuomo C."/>
            <person name="Didier E."/>
            <person name="Bowers L."/>
            <person name="Young S.K."/>
            <person name="Zeng Q."/>
            <person name="Gargeya S."/>
            <person name="Fitzgerald M."/>
            <person name="Haas B."/>
            <person name="Abouelleil A."/>
            <person name="Alvarado L."/>
            <person name="Arachchi H.M."/>
            <person name="Berlin A."/>
            <person name="Chapman S.B."/>
            <person name="Gearin G."/>
            <person name="Goldberg J."/>
            <person name="Griggs A."/>
            <person name="Gujja S."/>
            <person name="Hansen M."/>
            <person name="Heiman D."/>
            <person name="Howarth C."/>
            <person name="Larimer J."/>
            <person name="Lui A."/>
            <person name="MacDonald P.J.P."/>
            <person name="McCowen C."/>
            <person name="Montmayeur A."/>
            <person name="Murphy C."/>
            <person name="Neiman D."/>
            <person name="Pearson M."/>
            <person name="Priest M."/>
            <person name="Roberts A."/>
            <person name="Saif S."/>
            <person name="Shea T."/>
            <person name="Sisk P."/>
            <person name="Stolte C."/>
            <person name="Sykes S."/>
            <person name="Wortman J."/>
            <person name="Nusbaum C."/>
            <person name="Birren B."/>
        </authorList>
    </citation>
    <scope>NUCLEOTIDE SEQUENCE [LARGE SCALE GENOMIC DNA]</scope>
    <source>
        <strain evidence="9">ATCC 50505</strain>
    </source>
</reference>
<dbReference type="OMA" id="DIFFEMK"/>
<feature type="transmembrane region" description="Helical" evidence="6">
    <location>
        <begin position="310"/>
        <end position="328"/>
    </location>
</feature>
<feature type="transmembrane region" description="Helical" evidence="6">
    <location>
        <begin position="223"/>
        <end position="250"/>
    </location>
</feature>